<protein>
    <submittedName>
        <fullName evidence="1 4">Uncharacterized protein</fullName>
    </submittedName>
</protein>
<reference evidence="1 3" key="2">
    <citation type="submission" date="2018-11" db="EMBL/GenBank/DDBJ databases">
        <authorList>
            <consortium name="Pathogen Informatics"/>
        </authorList>
    </citation>
    <scope>NUCLEOTIDE SEQUENCE [LARGE SCALE GENOMIC DNA]</scope>
</reference>
<evidence type="ECO:0000313" key="2">
    <source>
        <dbReference type="Proteomes" id="UP000038040"/>
    </source>
</evidence>
<evidence type="ECO:0000313" key="1">
    <source>
        <dbReference type="EMBL" id="VDN60781.1"/>
    </source>
</evidence>
<dbReference type="Proteomes" id="UP000038040">
    <property type="component" value="Unplaced"/>
</dbReference>
<proteinExistence type="predicted"/>
<evidence type="ECO:0000313" key="3">
    <source>
        <dbReference type="Proteomes" id="UP000274756"/>
    </source>
</evidence>
<sequence length="82" mass="9580">MKRHLLPITPDIGDTFAEPYAYNRKPPTEKEIISIVHKLKANKTPREDGLRAELFKCCPSSFIKHLQQMYSLVWKKEILPDD</sequence>
<evidence type="ECO:0000313" key="4">
    <source>
        <dbReference type="WBParaSite" id="DME_0000978201-mRNA-1"/>
    </source>
</evidence>
<accession>A0A0N4UPA8</accession>
<dbReference type="OrthoDB" id="412006at2759"/>
<reference evidence="4" key="1">
    <citation type="submission" date="2017-02" db="UniProtKB">
        <authorList>
            <consortium name="WormBaseParasite"/>
        </authorList>
    </citation>
    <scope>IDENTIFICATION</scope>
</reference>
<keyword evidence="3" id="KW-1185">Reference proteome</keyword>
<dbReference type="Proteomes" id="UP000274756">
    <property type="component" value="Unassembled WGS sequence"/>
</dbReference>
<dbReference type="WBParaSite" id="DME_0000978201-mRNA-1">
    <property type="protein sequence ID" value="DME_0000978201-mRNA-1"/>
    <property type="gene ID" value="DME_0000978201"/>
</dbReference>
<organism evidence="2 4">
    <name type="scientific">Dracunculus medinensis</name>
    <name type="common">Guinea worm</name>
    <dbReference type="NCBI Taxonomy" id="318479"/>
    <lineage>
        <taxon>Eukaryota</taxon>
        <taxon>Metazoa</taxon>
        <taxon>Ecdysozoa</taxon>
        <taxon>Nematoda</taxon>
        <taxon>Chromadorea</taxon>
        <taxon>Rhabditida</taxon>
        <taxon>Spirurina</taxon>
        <taxon>Dracunculoidea</taxon>
        <taxon>Dracunculidae</taxon>
        <taxon>Dracunculus</taxon>
    </lineage>
</organism>
<name>A0A0N4UPA8_DRAME</name>
<dbReference type="EMBL" id="UYYG01001243">
    <property type="protein sequence ID" value="VDN60781.1"/>
    <property type="molecule type" value="Genomic_DNA"/>
</dbReference>
<gene>
    <name evidence="1" type="ORF">DME_LOCUS10754</name>
</gene>
<dbReference type="AlphaFoldDB" id="A0A0N4UPA8"/>